<feature type="compositionally biased region" description="Gly residues" evidence="1">
    <location>
        <begin position="166"/>
        <end position="179"/>
    </location>
</feature>
<name>A0A8K1DB97_9PASS</name>
<feature type="region of interest" description="Disordered" evidence="1">
    <location>
        <begin position="116"/>
        <end position="210"/>
    </location>
</feature>
<feature type="compositionally biased region" description="Gly residues" evidence="1">
    <location>
        <begin position="146"/>
        <end position="159"/>
    </location>
</feature>
<keyword evidence="3" id="KW-1185">Reference proteome</keyword>
<accession>A0A8K1DB97</accession>
<organism evidence="2 3">
    <name type="scientific">Zosterops borbonicus</name>
    <dbReference type="NCBI Taxonomy" id="364589"/>
    <lineage>
        <taxon>Eukaryota</taxon>
        <taxon>Metazoa</taxon>
        <taxon>Chordata</taxon>
        <taxon>Craniata</taxon>
        <taxon>Vertebrata</taxon>
        <taxon>Euteleostomi</taxon>
        <taxon>Archelosauria</taxon>
        <taxon>Archosauria</taxon>
        <taxon>Dinosauria</taxon>
        <taxon>Saurischia</taxon>
        <taxon>Theropoda</taxon>
        <taxon>Coelurosauria</taxon>
        <taxon>Aves</taxon>
        <taxon>Neognathae</taxon>
        <taxon>Neoaves</taxon>
        <taxon>Telluraves</taxon>
        <taxon>Australaves</taxon>
        <taxon>Passeriformes</taxon>
        <taxon>Sylvioidea</taxon>
        <taxon>Zosteropidae</taxon>
        <taxon>Zosterops</taxon>
    </lineage>
</organism>
<comment type="caution">
    <text evidence="2">The sequence shown here is derived from an EMBL/GenBank/DDBJ whole genome shotgun (WGS) entry which is preliminary data.</text>
</comment>
<evidence type="ECO:0000313" key="3">
    <source>
        <dbReference type="Proteomes" id="UP000796761"/>
    </source>
</evidence>
<protein>
    <submittedName>
        <fullName evidence="2">Uncharacterized protein</fullName>
    </submittedName>
</protein>
<reference evidence="2" key="1">
    <citation type="submission" date="2019-04" db="EMBL/GenBank/DDBJ databases">
        <title>Genome assembly of Zosterops borbonicus 15179.</title>
        <authorList>
            <person name="Leroy T."/>
            <person name="Anselmetti Y."/>
            <person name="Tilak M.-K."/>
            <person name="Nabholz B."/>
        </authorList>
    </citation>
    <scope>NUCLEOTIDE SEQUENCE</scope>
    <source>
        <strain evidence="2">HGM_15179</strain>
        <tissue evidence="2">Muscle</tissue>
    </source>
</reference>
<dbReference type="EMBL" id="SWJQ01001569">
    <property type="protein sequence ID" value="TRZ07918.1"/>
    <property type="molecule type" value="Genomic_DNA"/>
</dbReference>
<gene>
    <name evidence="2" type="ORF">HGM15179_019188</name>
</gene>
<dbReference type="Proteomes" id="UP000796761">
    <property type="component" value="Unassembled WGS sequence"/>
</dbReference>
<sequence>MRGPEACAAEWKEVGDLLWESTDSEGENRTSARELGVVWQKVHRTLQVVTVEKKAAAAAAAAIEALEGAEQTNPENPSLPSQKSARVRKLFGICNRPIRGLSAPISPTPQDILDQVTQAEDSSPRPLRQSESEPEIAQPPNSVGVETGGDSGGAEGGDGQSQVTRHGGGTQGGVRGGDQGDMAAQAEQIQHQCTRAHSDPEQNTPVTGAWRHAVMLNSRFPPRE</sequence>
<proteinExistence type="predicted"/>
<feature type="compositionally biased region" description="Polar residues" evidence="1">
    <location>
        <begin position="187"/>
        <end position="206"/>
    </location>
</feature>
<evidence type="ECO:0000313" key="2">
    <source>
        <dbReference type="EMBL" id="TRZ07918.1"/>
    </source>
</evidence>
<evidence type="ECO:0000256" key="1">
    <source>
        <dbReference type="SAM" id="MobiDB-lite"/>
    </source>
</evidence>
<dbReference type="AlphaFoldDB" id="A0A8K1DB97"/>